<gene>
    <name evidence="3" type="ORF">EB796_006297</name>
</gene>
<dbReference type="OrthoDB" id="340346at2759"/>
<evidence type="ECO:0000256" key="2">
    <source>
        <dbReference type="SAM" id="MobiDB-lite"/>
    </source>
</evidence>
<dbReference type="Proteomes" id="UP000593567">
    <property type="component" value="Unassembled WGS sequence"/>
</dbReference>
<organism evidence="3 4">
    <name type="scientific">Bugula neritina</name>
    <name type="common">Brown bryozoan</name>
    <name type="synonym">Sertularia neritina</name>
    <dbReference type="NCBI Taxonomy" id="10212"/>
    <lineage>
        <taxon>Eukaryota</taxon>
        <taxon>Metazoa</taxon>
        <taxon>Spiralia</taxon>
        <taxon>Lophotrochozoa</taxon>
        <taxon>Bryozoa</taxon>
        <taxon>Gymnolaemata</taxon>
        <taxon>Cheilostomatida</taxon>
        <taxon>Flustrina</taxon>
        <taxon>Buguloidea</taxon>
        <taxon>Bugulidae</taxon>
        <taxon>Bugula</taxon>
    </lineage>
</organism>
<dbReference type="GO" id="GO:0008287">
    <property type="term" value="C:protein serine/threonine phosphatase complex"/>
    <property type="evidence" value="ECO:0007669"/>
    <property type="project" value="TreeGrafter"/>
</dbReference>
<dbReference type="InterPro" id="IPR039918">
    <property type="entry name" value="PPP4R4"/>
</dbReference>
<evidence type="ECO:0000313" key="3">
    <source>
        <dbReference type="EMBL" id="KAF6035385.1"/>
    </source>
</evidence>
<dbReference type="GO" id="GO:0005829">
    <property type="term" value="C:cytosol"/>
    <property type="evidence" value="ECO:0007669"/>
    <property type="project" value="TreeGrafter"/>
</dbReference>
<reference evidence="3" key="1">
    <citation type="submission" date="2020-06" db="EMBL/GenBank/DDBJ databases">
        <title>Draft genome of Bugula neritina, a colonial animal packing powerful symbionts and potential medicines.</title>
        <authorList>
            <person name="Rayko M."/>
        </authorList>
    </citation>
    <scope>NUCLEOTIDE SEQUENCE [LARGE SCALE GENOMIC DNA]</scope>
    <source>
        <strain evidence="3">Kwan_BN1</strain>
    </source>
</reference>
<dbReference type="AlphaFoldDB" id="A0A7J7KB13"/>
<dbReference type="InterPro" id="IPR021133">
    <property type="entry name" value="HEAT_type_2"/>
</dbReference>
<dbReference type="PROSITE" id="PS50077">
    <property type="entry name" value="HEAT_REPEAT"/>
    <property type="match status" value="2"/>
</dbReference>
<feature type="compositionally biased region" description="Low complexity" evidence="2">
    <location>
        <begin position="803"/>
        <end position="812"/>
    </location>
</feature>
<feature type="compositionally biased region" description="Polar residues" evidence="2">
    <location>
        <begin position="878"/>
        <end position="897"/>
    </location>
</feature>
<accession>A0A7J7KB13</accession>
<feature type="compositionally biased region" description="Polar residues" evidence="2">
    <location>
        <begin position="27"/>
        <end position="44"/>
    </location>
</feature>
<dbReference type="Gene3D" id="1.25.10.10">
    <property type="entry name" value="Leucine-rich Repeat Variant"/>
    <property type="match status" value="1"/>
</dbReference>
<dbReference type="InterPro" id="IPR016024">
    <property type="entry name" value="ARM-type_fold"/>
</dbReference>
<keyword evidence="4" id="KW-1185">Reference proteome</keyword>
<feature type="compositionally biased region" description="Basic and acidic residues" evidence="2">
    <location>
        <begin position="924"/>
        <end position="937"/>
    </location>
</feature>
<protein>
    <submittedName>
        <fullName evidence="3">PPP4R4</fullName>
    </submittedName>
</protein>
<feature type="region of interest" description="Disordered" evidence="2">
    <location>
        <begin position="20"/>
        <end position="57"/>
    </location>
</feature>
<evidence type="ECO:0000313" key="4">
    <source>
        <dbReference type="Proteomes" id="UP000593567"/>
    </source>
</evidence>
<evidence type="ECO:0000256" key="1">
    <source>
        <dbReference type="PROSITE-ProRule" id="PRU00103"/>
    </source>
</evidence>
<dbReference type="PANTHER" id="PTHR21467">
    <property type="entry name" value="PROTEIN PHOSPHATASE 4 REGULATORY SUBUNIT 4 PPP4R4"/>
    <property type="match status" value="1"/>
</dbReference>
<sequence>MDLLIESGVMTPHLVRAGLKDSLHGDSGTQSEHTEASDNQNDASYESHTHSDSQATEELPVDLLQWNRESDGDGSIPNMVGFVDSFSSETQSELDLSSSNLAHDIVLENNYPPDILLGHHHHAPVYRDLGDNYIPFHFRQRCGQDIQRLSVVTSLPHLLKDNKDECLRKVIPKIREFLPIAQADMQMAASSVFLQIFQSEVVSGATFAQQFLPIILNALDYKDADVGEAWLDTLLQVIPLLTKDVLRREVMTKAIQKGQLSQNIQSRLMSCRILGKISICLESFVIKKEILPIVQSLCQDVEYEVRACMCRQLDLIAKGLGLESTKSAILPELVELAHDEECSVRLAGLDTVVNILSLLDDETCSSTIIPLVVKFCQSALQEADSTLPVVSRHLGKLCHGLSPNMTAAQKTWFLDYYKKLCCMGRADVSNSDSKSDINDNRASPKTLGLAAQDDDRPVECRVNAAYNFPAMTLFSGSPGKFDTELSSSFSRLCRDPSVPVRKTMAHGFHEVSRTIGSHLSLLLKDLVILFKDEYCQVLNGLVSNMSHTLTTFSKLINPDKQTHAADLLSALLSCEQVIFSSNDWRLQEKFLDNMSVVTLVLSSDQIYSKLVPRTLDKLHNAKALPVRLAAIRALLSYLKCNRKLEQRTEICQQLIADFAEARSYRDRTLFIDICQQVLATFSSSFFRQHFYEAILELSSDPVPNIRLRLCQIMPSLKNTIRLPADRNLLQLLESHVRKLLINERDRDVLAQLKVTVDQLDRIIHESMLSRRNVTEDNLVDQQREAEERLLIEMVSLLVCNSSSGVSTKSASSKQTLDKKAANSGKASKIPLPPGGKEPRRHSQHTLKSSTPPAVNGVAGPSSAGTARSFVSGRGVKHASSSRNVGSPNSTGSSASINSAGSTRSTGGTTGGSPLSSAGSSTTRRRAELSNDGKKRDSIPTITTLRKASGETINRKGSH</sequence>
<feature type="compositionally biased region" description="Low complexity" evidence="2">
    <location>
        <begin position="898"/>
        <end position="921"/>
    </location>
</feature>
<feature type="repeat" description="HEAT" evidence="1">
    <location>
        <begin position="290"/>
        <end position="327"/>
    </location>
</feature>
<dbReference type="GO" id="GO:0019888">
    <property type="term" value="F:protein phosphatase regulator activity"/>
    <property type="evidence" value="ECO:0007669"/>
    <property type="project" value="TreeGrafter"/>
</dbReference>
<feature type="region of interest" description="Disordered" evidence="2">
    <location>
        <begin position="803"/>
        <end position="958"/>
    </location>
</feature>
<dbReference type="InterPro" id="IPR011989">
    <property type="entry name" value="ARM-like"/>
</dbReference>
<dbReference type="SUPFAM" id="SSF48371">
    <property type="entry name" value="ARM repeat"/>
    <property type="match status" value="1"/>
</dbReference>
<comment type="caution">
    <text evidence="3">The sequence shown here is derived from an EMBL/GenBank/DDBJ whole genome shotgun (WGS) entry which is preliminary data.</text>
</comment>
<feature type="repeat" description="HEAT" evidence="1">
    <location>
        <begin position="329"/>
        <end position="367"/>
    </location>
</feature>
<dbReference type="PANTHER" id="PTHR21467:SF0">
    <property type="entry name" value="SERINE_THREONINE-PROTEIN PHOSPHATASE 4 REGULATORY SUBUNIT 4"/>
    <property type="match status" value="1"/>
</dbReference>
<dbReference type="EMBL" id="VXIV02000884">
    <property type="protein sequence ID" value="KAF6035385.1"/>
    <property type="molecule type" value="Genomic_DNA"/>
</dbReference>
<name>A0A7J7KB13_BUGNE</name>
<proteinExistence type="predicted"/>